<dbReference type="CDD" id="cd03221">
    <property type="entry name" value="ABCF_EF-3"/>
    <property type="match status" value="2"/>
</dbReference>
<dbReference type="FunFam" id="3.40.50.300:FF:000309">
    <property type="entry name" value="ABC transporter ATP-binding protein"/>
    <property type="match status" value="1"/>
</dbReference>
<protein>
    <submittedName>
        <fullName evidence="6">Putative ABC transporter ATP-binding protein YjjK</fullName>
    </submittedName>
</protein>
<gene>
    <name evidence="6" type="primary">yjjK</name>
    <name evidence="6" type="ORF">CLRAG_08060</name>
</gene>
<keyword evidence="2" id="KW-0547">Nucleotide-binding</keyword>
<evidence type="ECO:0000256" key="2">
    <source>
        <dbReference type="ARBA" id="ARBA00022741"/>
    </source>
</evidence>
<dbReference type="InterPro" id="IPR027417">
    <property type="entry name" value="P-loop_NTPase"/>
</dbReference>
<evidence type="ECO:0000313" key="6">
    <source>
        <dbReference type="EMBL" id="OBR95742.1"/>
    </source>
</evidence>
<dbReference type="GO" id="GO:0016887">
    <property type="term" value="F:ATP hydrolysis activity"/>
    <property type="evidence" value="ECO:0007669"/>
    <property type="project" value="InterPro"/>
</dbReference>
<dbReference type="InterPro" id="IPR032781">
    <property type="entry name" value="ABC_tran_Xtn"/>
</dbReference>
<evidence type="ECO:0000256" key="1">
    <source>
        <dbReference type="ARBA" id="ARBA00022737"/>
    </source>
</evidence>
<feature type="coiled-coil region" evidence="4">
    <location>
        <begin position="567"/>
        <end position="618"/>
    </location>
</feature>
<dbReference type="PROSITE" id="PS50893">
    <property type="entry name" value="ABC_TRANSPORTER_2"/>
    <property type="match status" value="2"/>
</dbReference>
<proteinExistence type="predicted"/>
<dbReference type="Pfam" id="PF12848">
    <property type="entry name" value="ABC_tran_Xtn"/>
    <property type="match status" value="1"/>
</dbReference>
<dbReference type="FunFam" id="3.40.50.300:FF:000011">
    <property type="entry name" value="Putative ABC transporter ATP-binding component"/>
    <property type="match status" value="1"/>
</dbReference>
<dbReference type="PANTHER" id="PTHR42855:SF1">
    <property type="entry name" value="ABC TRANSPORTER DOMAIN-CONTAINING PROTEIN"/>
    <property type="match status" value="1"/>
</dbReference>
<dbReference type="Pfam" id="PF16326">
    <property type="entry name" value="ABC_tran_CTD"/>
    <property type="match status" value="1"/>
</dbReference>
<dbReference type="InterPro" id="IPR037118">
    <property type="entry name" value="Val-tRNA_synth_C_sf"/>
</dbReference>
<dbReference type="EMBL" id="LROS01000008">
    <property type="protein sequence ID" value="OBR95742.1"/>
    <property type="molecule type" value="Genomic_DNA"/>
</dbReference>
<evidence type="ECO:0000259" key="5">
    <source>
        <dbReference type="PROSITE" id="PS50893"/>
    </source>
</evidence>
<reference evidence="6 7" key="1">
    <citation type="journal article" date="2012" name="Front. Microbiol.">
        <title>Draft Genome Sequence of the Virulent Strain 01-B526 of the Fish Pathogen Aeromonas salmonicida.</title>
        <authorList>
            <person name="Charette S.J."/>
            <person name="Brochu F."/>
            <person name="Boyle B."/>
            <person name="Filion G."/>
            <person name="Tanaka K.H."/>
            <person name="Derome N."/>
        </authorList>
    </citation>
    <scope>NUCLEOTIDE SEQUENCE [LARGE SCALE GENOMIC DNA]</scope>
    <source>
        <strain evidence="6 7">P11</strain>
    </source>
</reference>
<organism evidence="6 7">
    <name type="scientific">Clostridium ragsdalei P11</name>
    <dbReference type="NCBI Taxonomy" id="1353534"/>
    <lineage>
        <taxon>Bacteria</taxon>
        <taxon>Bacillati</taxon>
        <taxon>Bacillota</taxon>
        <taxon>Clostridia</taxon>
        <taxon>Eubacteriales</taxon>
        <taxon>Clostridiaceae</taxon>
        <taxon>Clostridium</taxon>
    </lineage>
</organism>
<dbReference type="InterPro" id="IPR003593">
    <property type="entry name" value="AAA+_ATPase"/>
</dbReference>
<dbReference type="SUPFAM" id="SSF52540">
    <property type="entry name" value="P-loop containing nucleoside triphosphate hydrolases"/>
    <property type="match status" value="2"/>
</dbReference>
<dbReference type="InterPro" id="IPR051309">
    <property type="entry name" value="ABCF_ATPase"/>
</dbReference>
<evidence type="ECO:0000256" key="4">
    <source>
        <dbReference type="SAM" id="Coils"/>
    </source>
</evidence>
<dbReference type="PANTHER" id="PTHR42855">
    <property type="entry name" value="ABC TRANSPORTER ATP-BINDING SUBUNIT"/>
    <property type="match status" value="1"/>
</dbReference>
<dbReference type="PROSITE" id="PS00211">
    <property type="entry name" value="ABC_TRANSPORTER_1"/>
    <property type="match status" value="1"/>
</dbReference>
<dbReference type="Proteomes" id="UP000093954">
    <property type="component" value="Unassembled WGS sequence"/>
</dbReference>
<evidence type="ECO:0000256" key="3">
    <source>
        <dbReference type="ARBA" id="ARBA00022840"/>
    </source>
</evidence>
<keyword evidence="1" id="KW-0677">Repeat</keyword>
<keyword evidence="4" id="KW-0175">Coiled coil</keyword>
<keyword evidence="3 6" id="KW-0067">ATP-binding</keyword>
<dbReference type="AlphaFoldDB" id="A0A1A6B0B4"/>
<name>A0A1A6B0B4_9CLOT</name>
<dbReference type="Gene3D" id="1.10.287.380">
    <property type="entry name" value="Valyl-tRNA synthetase, C-terminal domain"/>
    <property type="match status" value="1"/>
</dbReference>
<evidence type="ECO:0000313" key="7">
    <source>
        <dbReference type="Proteomes" id="UP000093954"/>
    </source>
</evidence>
<feature type="domain" description="ABC transporter" evidence="5">
    <location>
        <begin position="4"/>
        <end position="256"/>
    </location>
</feature>
<dbReference type="RefSeq" id="WP_065077191.1">
    <property type="nucleotide sequence ID" value="NZ_LROS01000008.1"/>
</dbReference>
<feature type="coiled-coil region" evidence="4">
    <location>
        <begin position="242"/>
        <end position="269"/>
    </location>
</feature>
<comment type="caution">
    <text evidence="6">The sequence shown here is derived from an EMBL/GenBank/DDBJ whole genome shotgun (WGS) entry which is preliminary data.</text>
</comment>
<dbReference type="InterPro" id="IPR017871">
    <property type="entry name" value="ABC_transporter-like_CS"/>
</dbReference>
<sequence>MNLLTAENISKSYSEKILFKNICLGINEGDKIGVIGVNGTGKSTLLKVIAGCETSDGGKITKSKEASIGYLPQNSDFTSSNLTVLEQIFRGTSPVMNLLREYEKTLKLIEKNPEDKSLQAKIGILNSKMDAQNVWEIESQAKTILTKLGINDFNEKISVLSGGQKKRVALASALITTSNILILDEPTNHLDDETIEWLEDFLTKRSGALLMVTHDRFFLDKITNRMFELDRGKLYSYMGNYSNFLEEKAERLETENANERKRQNLIRKELSWIRRGAKARSTKQKARIERFEQLTTEGTSLNKSKLNISLQSTRIGKKVINLDNISKSFGEKTLIKNFTYNVLNNDRIGIIGPNGSGKSTLMNILTQKILPDSGTIDIGETVKIGYYSQGISDMDMNERVIEYIRGTSEYASTSSGEKISASAVLENFLFEPSVQWTPLGKLSGGERRRLYLLKILMNYPNVLLLDEPTNDLDIETLTILEDYINDFEGTVIAVSHDRYFLDKTVDKIFSFEGNGKIAQYTGNYSHFHETAKIPQEKITTKNNTAKNNYRLQKEKPLKFTYAEQMEFDKIDEVIENLEKSISEKKIEMEAASSDYALLEDLLSEKNSLEKELEEKMDRWTYLNELNEKIEQEKNTRHCY</sequence>
<dbReference type="InterPro" id="IPR003439">
    <property type="entry name" value="ABC_transporter-like_ATP-bd"/>
</dbReference>
<dbReference type="Gene3D" id="3.40.50.300">
    <property type="entry name" value="P-loop containing nucleotide triphosphate hydrolases"/>
    <property type="match status" value="2"/>
</dbReference>
<keyword evidence="7" id="KW-1185">Reference proteome</keyword>
<feature type="domain" description="ABC transporter" evidence="5">
    <location>
        <begin position="320"/>
        <end position="538"/>
    </location>
</feature>
<dbReference type="PATRIC" id="fig|1353534.3.peg.816"/>
<dbReference type="InterPro" id="IPR032524">
    <property type="entry name" value="ABC_tran_C"/>
</dbReference>
<dbReference type="Pfam" id="PF00005">
    <property type="entry name" value="ABC_tran"/>
    <property type="match status" value="2"/>
</dbReference>
<dbReference type="GO" id="GO:0003677">
    <property type="term" value="F:DNA binding"/>
    <property type="evidence" value="ECO:0007669"/>
    <property type="project" value="InterPro"/>
</dbReference>
<accession>A0A1A6B0B4</accession>
<dbReference type="SMART" id="SM00382">
    <property type="entry name" value="AAA"/>
    <property type="match status" value="2"/>
</dbReference>
<dbReference type="GO" id="GO:0005524">
    <property type="term" value="F:ATP binding"/>
    <property type="evidence" value="ECO:0007669"/>
    <property type="project" value="UniProtKB-KW"/>
</dbReference>